<evidence type="ECO:0000313" key="4">
    <source>
        <dbReference type="Proteomes" id="UP000436088"/>
    </source>
</evidence>
<dbReference type="Gene3D" id="3.50.50.60">
    <property type="entry name" value="FAD/NAD(P)-binding domain"/>
    <property type="match status" value="1"/>
</dbReference>
<comment type="caution">
    <text evidence="3">The sequence shown here is derived from an EMBL/GenBank/DDBJ whole genome shotgun (WGS) entry which is preliminary data.</text>
</comment>
<evidence type="ECO:0000313" key="3">
    <source>
        <dbReference type="EMBL" id="KAE8692628.1"/>
    </source>
</evidence>
<evidence type="ECO:0000256" key="2">
    <source>
        <dbReference type="ARBA" id="ARBA00023033"/>
    </source>
</evidence>
<name>A0A6A2ZL40_HIBSY</name>
<accession>A0A6A2ZL40</accession>
<sequence>MQKSSPTVAGLPEGFFELRLSSSSNPPHQLVSCKDLIALVLLTMHSCGFSEKLISEILFDGREIRCLQWRSLLETLAKELPDGTIRFSSKVVPIDESSGYFKRVHLADGTVFKSKVLIGCDGINSVVATWLGLKRPAFTGRSAVRGNACFKGGHGFEPKFTQFVGKGVRSGFLRCDHENVYCFPTWTPSSKGTLL</sequence>
<evidence type="ECO:0000256" key="1">
    <source>
        <dbReference type="ARBA" id="ARBA00023002"/>
    </source>
</evidence>
<dbReference type="InterPro" id="IPR036188">
    <property type="entry name" value="FAD/NAD-bd_sf"/>
</dbReference>
<dbReference type="AlphaFoldDB" id="A0A6A2ZL40"/>
<dbReference type="PANTHER" id="PTHR45934">
    <property type="entry name" value="FAD/NAD(P)-BINDING OXIDOREDUCTASE FAMILY PROTEIN"/>
    <property type="match status" value="1"/>
</dbReference>
<proteinExistence type="predicted"/>
<dbReference type="Proteomes" id="UP000436088">
    <property type="component" value="Unassembled WGS sequence"/>
</dbReference>
<dbReference type="PANTHER" id="PTHR45934:SF20">
    <property type="entry name" value="MONOOXYGENASE 2-RELATED"/>
    <property type="match status" value="1"/>
</dbReference>
<gene>
    <name evidence="3" type="ORF">F3Y22_tig00110831pilonHSYRG00254</name>
</gene>
<keyword evidence="1" id="KW-0560">Oxidoreductase</keyword>
<protein>
    <submittedName>
        <fullName evidence="3">PAM domain (PCI/PINT associated module) protein isoform 1</fullName>
    </submittedName>
</protein>
<keyword evidence="4" id="KW-1185">Reference proteome</keyword>
<dbReference type="EMBL" id="VEPZ02001131">
    <property type="protein sequence ID" value="KAE8692628.1"/>
    <property type="molecule type" value="Genomic_DNA"/>
</dbReference>
<dbReference type="InterPro" id="IPR044560">
    <property type="entry name" value="MOase"/>
</dbReference>
<organism evidence="3 4">
    <name type="scientific">Hibiscus syriacus</name>
    <name type="common">Rose of Sharon</name>
    <dbReference type="NCBI Taxonomy" id="106335"/>
    <lineage>
        <taxon>Eukaryota</taxon>
        <taxon>Viridiplantae</taxon>
        <taxon>Streptophyta</taxon>
        <taxon>Embryophyta</taxon>
        <taxon>Tracheophyta</taxon>
        <taxon>Spermatophyta</taxon>
        <taxon>Magnoliopsida</taxon>
        <taxon>eudicotyledons</taxon>
        <taxon>Gunneridae</taxon>
        <taxon>Pentapetalae</taxon>
        <taxon>rosids</taxon>
        <taxon>malvids</taxon>
        <taxon>Malvales</taxon>
        <taxon>Malvaceae</taxon>
        <taxon>Malvoideae</taxon>
        <taxon>Hibiscus</taxon>
    </lineage>
</organism>
<reference evidence="3" key="1">
    <citation type="submission" date="2019-09" db="EMBL/GenBank/DDBJ databases">
        <title>Draft genome information of white flower Hibiscus syriacus.</title>
        <authorList>
            <person name="Kim Y.-M."/>
        </authorList>
    </citation>
    <scope>NUCLEOTIDE SEQUENCE [LARGE SCALE GENOMIC DNA]</scope>
    <source>
        <strain evidence="3">YM2019G1</strain>
    </source>
</reference>
<keyword evidence="2" id="KW-0503">Monooxygenase</keyword>
<dbReference type="GO" id="GO:0004497">
    <property type="term" value="F:monooxygenase activity"/>
    <property type="evidence" value="ECO:0007669"/>
    <property type="project" value="UniProtKB-KW"/>
</dbReference>
<dbReference type="SUPFAM" id="SSF51905">
    <property type="entry name" value="FAD/NAD(P)-binding domain"/>
    <property type="match status" value="1"/>
</dbReference>